<evidence type="ECO:0000256" key="1">
    <source>
        <dbReference type="SAM" id="MobiDB-lite"/>
    </source>
</evidence>
<feature type="region of interest" description="Disordered" evidence="1">
    <location>
        <begin position="215"/>
        <end position="314"/>
    </location>
</feature>
<feature type="compositionally biased region" description="Low complexity" evidence="1">
    <location>
        <begin position="278"/>
        <end position="289"/>
    </location>
</feature>
<comment type="caution">
    <text evidence="3">The sequence shown here is derived from an EMBL/GenBank/DDBJ whole genome shotgun (WGS) entry which is preliminary data.</text>
</comment>
<feature type="compositionally biased region" description="Low complexity" evidence="1">
    <location>
        <begin position="237"/>
        <end position="248"/>
    </location>
</feature>
<sequence length="372" mass="38500">MDKKCMGSTSSANPPPAFSYYTHATPPQDSFIGYPPPIQFSKIVFCDTLGIQHFTISRLACRLGDIYQIRPEVIEQLRSESTSNKFCAVWRVMDMEKGTVVDREGERPEGVNRQVKDAESANAEAVAAGARQVAGLNGNALPLDPNQLLSVLDLLSGQPQPQATPVPAPIVSTGSVPPNNNANVPTVTIFVTVTPPPVTQTVMIMIPTTVTVTATPRAPPGNAPVPAPPPPPPSATPPVSSSPPKISQPSPPPPPPKTTPPPPPPPPPVMPPPPPPVSGITTPLMGSGPIPVPPPVSATSMSSASASASSAPKGAAGTPTAVVLLGVFGGVAGVSLLAMGAFIYGLMRKRRNKASTERDSVQSMQIGRPMPN</sequence>
<evidence type="ECO:0000256" key="2">
    <source>
        <dbReference type="SAM" id="Phobius"/>
    </source>
</evidence>
<dbReference type="Proteomes" id="UP000305883">
    <property type="component" value="Unassembled WGS sequence"/>
</dbReference>
<keyword evidence="2" id="KW-1133">Transmembrane helix</keyword>
<dbReference type="OrthoDB" id="4851546at2759"/>
<feature type="region of interest" description="Disordered" evidence="1">
    <location>
        <begin position="351"/>
        <end position="372"/>
    </location>
</feature>
<feature type="compositionally biased region" description="Low complexity" evidence="1">
    <location>
        <begin position="297"/>
        <end position="314"/>
    </location>
</feature>
<feature type="compositionally biased region" description="Pro residues" evidence="1">
    <location>
        <begin position="249"/>
        <end position="277"/>
    </location>
</feature>
<evidence type="ECO:0000313" key="3">
    <source>
        <dbReference type="EMBL" id="TIC90089.1"/>
    </source>
</evidence>
<dbReference type="AlphaFoldDB" id="A0A4T0VDU9"/>
<reference evidence="3 4" key="1">
    <citation type="journal article" date="2019" name="Genome Biol. Evol.">
        <title>Genomic Plasticity Mediated by Transposable Elements in the Plant Pathogenic Fungus Colletotrichum higginsianum.</title>
        <authorList>
            <person name="Tsushima A."/>
            <person name="Gan P."/>
            <person name="Kumakura N."/>
            <person name="Narusaka M."/>
            <person name="Takano Y."/>
            <person name="Narusaka Y."/>
            <person name="Shirasu K."/>
        </authorList>
    </citation>
    <scope>NUCLEOTIDE SEQUENCE [LARGE SCALE GENOMIC DNA]</scope>
    <source>
        <strain evidence="3 4">MAFF305635-RFP</strain>
    </source>
</reference>
<feature type="compositionally biased region" description="Pro residues" evidence="1">
    <location>
        <begin position="217"/>
        <end position="236"/>
    </location>
</feature>
<evidence type="ECO:0000313" key="4">
    <source>
        <dbReference type="Proteomes" id="UP000305883"/>
    </source>
</evidence>
<name>A0A4T0VDU9_9PEZI</name>
<protein>
    <submittedName>
        <fullName evidence="3">Uncharacterized protein</fullName>
    </submittedName>
</protein>
<gene>
    <name evidence="3" type="ORF">CH35J_012228</name>
</gene>
<accession>A0A4T0VDU9</accession>
<keyword evidence="2" id="KW-0472">Membrane</keyword>
<organism evidence="3 4">
    <name type="scientific">Colletotrichum higginsianum</name>
    <dbReference type="NCBI Taxonomy" id="80884"/>
    <lineage>
        <taxon>Eukaryota</taxon>
        <taxon>Fungi</taxon>
        <taxon>Dikarya</taxon>
        <taxon>Ascomycota</taxon>
        <taxon>Pezizomycotina</taxon>
        <taxon>Sordariomycetes</taxon>
        <taxon>Hypocreomycetidae</taxon>
        <taxon>Glomerellales</taxon>
        <taxon>Glomerellaceae</taxon>
        <taxon>Colletotrichum</taxon>
        <taxon>Colletotrichum destructivum species complex</taxon>
    </lineage>
</organism>
<feature type="transmembrane region" description="Helical" evidence="2">
    <location>
        <begin position="322"/>
        <end position="346"/>
    </location>
</feature>
<keyword evidence="2" id="KW-0812">Transmembrane</keyword>
<dbReference type="PRINTS" id="PR01217">
    <property type="entry name" value="PRICHEXTENSN"/>
</dbReference>
<proteinExistence type="predicted"/>
<dbReference type="EMBL" id="MWPZ01000012">
    <property type="protein sequence ID" value="TIC90089.1"/>
    <property type="molecule type" value="Genomic_DNA"/>
</dbReference>